<dbReference type="InterPro" id="IPR002563">
    <property type="entry name" value="Flavin_Rdtase-like_dom"/>
</dbReference>
<accession>A0A078MAU0</accession>
<dbReference type="Gene3D" id="2.30.110.10">
    <property type="entry name" value="Electron Transport, Fmn-binding Protein, Chain A"/>
    <property type="match status" value="1"/>
</dbReference>
<feature type="domain" description="Flavin reductase like" evidence="3">
    <location>
        <begin position="16"/>
        <end position="159"/>
    </location>
</feature>
<proteinExistence type="inferred from homology"/>
<dbReference type="GO" id="GO:0010181">
    <property type="term" value="F:FMN binding"/>
    <property type="evidence" value="ECO:0007669"/>
    <property type="project" value="InterPro"/>
</dbReference>
<evidence type="ECO:0000259" key="3">
    <source>
        <dbReference type="SMART" id="SM00903"/>
    </source>
</evidence>
<reference evidence="4" key="1">
    <citation type="submission" date="2014-07" db="EMBL/GenBank/DDBJ databases">
        <authorList>
            <person name="Urmite Genomes Urmite Genomes"/>
        </authorList>
    </citation>
    <scope>NUCLEOTIDE SEQUENCE</scope>
    <source>
        <strain evidence="4">12M76_air</strain>
    </source>
</reference>
<dbReference type="Gene3D" id="1.10.10.10">
    <property type="entry name" value="Winged helix-like DNA-binding domain superfamily/Winged helix DNA-binding domain"/>
    <property type="match status" value="1"/>
</dbReference>
<dbReference type="GO" id="GO:0042602">
    <property type="term" value="F:riboflavin reductase (NADPH) activity"/>
    <property type="evidence" value="ECO:0007669"/>
    <property type="project" value="TreeGrafter"/>
</dbReference>
<dbReference type="PANTHER" id="PTHR30466:SF11">
    <property type="entry name" value="FLAVIN-DEPENDENT MONOOXYGENASE, REDUCTASE SUBUNIT HSAB"/>
    <property type="match status" value="1"/>
</dbReference>
<dbReference type="InterPro" id="IPR012349">
    <property type="entry name" value="Split_barrel_FMN-bd"/>
</dbReference>
<dbReference type="SUPFAM" id="SSF46785">
    <property type="entry name" value="Winged helix' DNA-binding domain"/>
    <property type="match status" value="1"/>
</dbReference>
<gene>
    <name evidence="4" type="primary">C1-hpah</name>
    <name evidence="4" type="ORF">BN1049_00784</name>
</gene>
<evidence type="ECO:0000313" key="4">
    <source>
        <dbReference type="EMBL" id="CEA02537.1"/>
    </source>
</evidence>
<sequence length="337" mass="37213">MTAQASFNPRAFRDALSTFTTGVTIITTRAADGSPVGITANSFNSVSLNPPLVLWSLAKSAYSLDAFAHTKQWNVHVLSVEQEGLSGRFAARGEDKFAGIELDRGINDIPLLHNCTARFQCRTAFMYEGGDHMIFVGEVLGFDQSHLPPLAFQSGQYALTARKPREGVRLSRIEQVAPDCSYTEDLLGYLAGRAHYQLVAYLRTLLQNHQLDEHAFFVLSVLSIQDNLTLKEINHFVAYTGREVSISMLLFLQKQGYIVADEQSGEQRFLLTGEGREVSLEHVALAKAVEEEVTEKLGVGDTQALKFLLKRLIQATDPGLPDLWTLDGPADQQPNAD</sequence>
<dbReference type="RefSeq" id="WP_044498412.1">
    <property type="nucleotide sequence ID" value="NZ_LK391969.1"/>
</dbReference>
<dbReference type="PATRIC" id="fig|1461581.3.peg.768"/>
<dbReference type="SUPFAM" id="SSF50475">
    <property type="entry name" value="FMN-binding split barrel"/>
    <property type="match status" value="1"/>
</dbReference>
<keyword evidence="2" id="KW-0560">Oxidoreductase</keyword>
<organism evidence="4">
    <name type="scientific">Pseudomonas saudimassiliensis</name>
    <dbReference type="NCBI Taxonomy" id="1461581"/>
    <lineage>
        <taxon>Bacteria</taxon>
        <taxon>Pseudomonadati</taxon>
        <taxon>Pseudomonadota</taxon>
        <taxon>Gammaproteobacteria</taxon>
        <taxon>Pseudomonadales</taxon>
        <taxon>Pseudomonadaceae</taxon>
        <taxon>Pseudomonas</taxon>
    </lineage>
</organism>
<dbReference type="AlphaFoldDB" id="A0A078MAU0"/>
<evidence type="ECO:0000256" key="1">
    <source>
        <dbReference type="ARBA" id="ARBA00008898"/>
    </source>
</evidence>
<evidence type="ECO:0000256" key="2">
    <source>
        <dbReference type="ARBA" id="ARBA00023002"/>
    </source>
</evidence>
<dbReference type="SMART" id="SM00903">
    <property type="entry name" value="Flavin_Reduct"/>
    <property type="match status" value="1"/>
</dbReference>
<dbReference type="EMBL" id="LM997413">
    <property type="protein sequence ID" value="CEA02537.1"/>
    <property type="molecule type" value="Genomic_DNA"/>
</dbReference>
<name>A0A078MAU0_9PSED</name>
<dbReference type="EMBL" id="LK391969">
    <property type="protein sequence ID" value="CEF25865.1"/>
    <property type="molecule type" value="Genomic_DNA"/>
</dbReference>
<protein>
    <submittedName>
        <fullName evidence="4">p-hydroxyphenylacetate hydroxylase C1:reductase component</fullName>
    </submittedName>
</protein>
<dbReference type="OrthoDB" id="9792858at2"/>
<dbReference type="InterPro" id="IPR036388">
    <property type="entry name" value="WH-like_DNA-bd_sf"/>
</dbReference>
<dbReference type="Pfam" id="PF01613">
    <property type="entry name" value="Flavin_Reduct"/>
    <property type="match status" value="1"/>
</dbReference>
<dbReference type="PANTHER" id="PTHR30466">
    <property type="entry name" value="FLAVIN REDUCTASE"/>
    <property type="match status" value="1"/>
</dbReference>
<comment type="similarity">
    <text evidence="1">Belongs to the non-flavoprotein flavin reductase family.</text>
</comment>
<dbReference type="InterPro" id="IPR050268">
    <property type="entry name" value="NADH-dep_flavin_reductase"/>
</dbReference>
<dbReference type="InterPro" id="IPR036390">
    <property type="entry name" value="WH_DNA-bd_sf"/>
</dbReference>